<accession>A0A1C1CMS9</accession>
<evidence type="ECO:0000313" key="10">
    <source>
        <dbReference type="Proteomes" id="UP000094526"/>
    </source>
</evidence>
<gene>
    <name evidence="9" type="primary">aah1</name>
    <name evidence="7" type="synonym">AAH1</name>
    <name evidence="9" type="ORF">CLCR_07087</name>
</gene>
<feature type="binding site" evidence="7">
    <location>
        <position position="19"/>
    </location>
    <ligand>
        <name>Zn(2+)</name>
        <dbReference type="ChEBI" id="CHEBI:29105"/>
        <note>catalytic</note>
    </ligand>
</feature>
<evidence type="ECO:0000256" key="2">
    <source>
        <dbReference type="ARBA" id="ARBA00022723"/>
    </source>
</evidence>
<dbReference type="GO" id="GO:0009117">
    <property type="term" value="P:nucleotide metabolic process"/>
    <property type="evidence" value="ECO:0007669"/>
    <property type="project" value="UniProtKB-KW"/>
</dbReference>
<dbReference type="PANTHER" id="PTHR43114:SF6">
    <property type="entry name" value="ADENINE DEAMINASE"/>
    <property type="match status" value="1"/>
</dbReference>
<dbReference type="Gene3D" id="3.20.20.140">
    <property type="entry name" value="Metal-dependent hydrolases"/>
    <property type="match status" value="1"/>
</dbReference>
<dbReference type="AlphaFoldDB" id="A0A1C1CMS9"/>
<evidence type="ECO:0000256" key="3">
    <source>
        <dbReference type="ARBA" id="ARBA00022801"/>
    </source>
</evidence>
<dbReference type="PANTHER" id="PTHR43114">
    <property type="entry name" value="ADENINE DEAMINASE"/>
    <property type="match status" value="1"/>
</dbReference>
<feature type="binding site" evidence="7">
    <location>
        <position position="301"/>
    </location>
    <ligand>
        <name>Zn(2+)</name>
        <dbReference type="ChEBI" id="CHEBI:29105"/>
        <note>catalytic</note>
    </ligand>
</feature>
<comment type="catalytic activity">
    <reaction evidence="7">
        <text>adenine + H2O + H(+) = hypoxanthine + NH4(+)</text>
        <dbReference type="Rhea" id="RHEA:23688"/>
        <dbReference type="ChEBI" id="CHEBI:15377"/>
        <dbReference type="ChEBI" id="CHEBI:15378"/>
        <dbReference type="ChEBI" id="CHEBI:16708"/>
        <dbReference type="ChEBI" id="CHEBI:17368"/>
        <dbReference type="ChEBI" id="CHEBI:28938"/>
        <dbReference type="EC" id="3.5.4.2"/>
    </reaction>
</comment>
<feature type="binding site" evidence="7">
    <location>
        <position position="21"/>
    </location>
    <ligand>
        <name>Zn(2+)</name>
        <dbReference type="ChEBI" id="CHEBI:29105"/>
        <note>catalytic</note>
    </ligand>
</feature>
<keyword evidence="5 7" id="KW-0546">Nucleotide metabolism</keyword>
<dbReference type="GO" id="GO:0005829">
    <property type="term" value="C:cytosol"/>
    <property type="evidence" value="ECO:0007669"/>
    <property type="project" value="TreeGrafter"/>
</dbReference>
<dbReference type="EMBL" id="LGRB01000010">
    <property type="protein sequence ID" value="OCT49807.1"/>
    <property type="molecule type" value="Genomic_DNA"/>
</dbReference>
<evidence type="ECO:0000256" key="1">
    <source>
        <dbReference type="ARBA" id="ARBA00022490"/>
    </source>
</evidence>
<dbReference type="GO" id="GO:0043103">
    <property type="term" value="P:hypoxanthine salvage"/>
    <property type="evidence" value="ECO:0007669"/>
    <property type="project" value="UniProtKB-UniRule"/>
</dbReference>
<dbReference type="FunFam" id="3.20.20.140:FF:000039">
    <property type="entry name" value="Adenine deaminase"/>
    <property type="match status" value="1"/>
</dbReference>
<dbReference type="EC" id="3.5.4.2" evidence="7"/>
<keyword evidence="6 7" id="KW-0539">Nucleus</keyword>
<feature type="binding site" evidence="7">
    <location>
        <position position="302"/>
    </location>
    <ligand>
        <name>substrate</name>
    </ligand>
</feature>
<comment type="similarity">
    <text evidence="7">Belongs to the metallo-dependent hydrolases superfamily. Adenosine and AMP deaminases family. Adenine deaminase type 2 subfamily.</text>
</comment>
<dbReference type="GO" id="GO:0006146">
    <property type="term" value="P:adenine catabolic process"/>
    <property type="evidence" value="ECO:0007669"/>
    <property type="project" value="UniProtKB-UniRule"/>
</dbReference>
<dbReference type="Pfam" id="PF00962">
    <property type="entry name" value="A_deaminase"/>
    <property type="match status" value="1"/>
</dbReference>
<dbReference type="InterPro" id="IPR006330">
    <property type="entry name" value="Ado/ade_deaminase"/>
</dbReference>
<dbReference type="GO" id="GO:0000034">
    <property type="term" value="F:adenine deaminase activity"/>
    <property type="evidence" value="ECO:0007669"/>
    <property type="project" value="UniProtKB-UniRule"/>
</dbReference>
<comment type="caution">
    <text evidence="9">The sequence shown here is derived from an EMBL/GenBank/DDBJ whole genome shotgun (WGS) entry which is preliminary data.</text>
</comment>
<organism evidence="9 10">
    <name type="scientific">Cladophialophora carrionii</name>
    <dbReference type="NCBI Taxonomy" id="86049"/>
    <lineage>
        <taxon>Eukaryota</taxon>
        <taxon>Fungi</taxon>
        <taxon>Dikarya</taxon>
        <taxon>Ascomycota</taxon>
        <taxon>Pezizomycotina</taxon>
        <taxon>Eurotiomycetes</taxon>
        <taxon>Chaetothyriomycetidae</taxon>
        <taxon>Chaetothyriales</taxon>
        <taxon>Herpotrichiellaceae</taxon>
        <taxon>Cladophialophora</taxon>
    </lineage>
</organism>
<dbReference type="SUPFAM" id="SSF51556">
    <property type="entry name" value="Metallo-dependent hydrolases"/>
    <property type="match status" value="1"/>
</dbReference>
<dbReference type="InterPro" id="IPR006650">
    <property type="entry name" value="A/AMP_deam_AS"/>
</dbReference>
<dbReference type="VEuPathDB" id="FungiDB:G647_08730"/>
<comment type="subcellular location">
    <subcellularLocation>
        <location evidence="7">Cytoplasm</location>
    </subcellularLocation>
    <subcellularLocation>
        <location evidence="7">Nucleus</location>
    </subcellularLocation>
</comment>
<evidence type="ECO:0000256" key="4">
    <source>
        <dbReference type="ARBA" id="ARBA00022833"/>
    </source>
</evidence>
<dbReference type="GO" id="GO:0009168">
    <property type="term" value="P:purine ribonucleoside monophosphate biosynthetic process"/>
    <property type="evidence" value="ECO:0007669"/>
    <property type="project" value="InterPro"/>
</dbReference>
<evidence type="ECO:0000259" key="8">
    <source>
        <dbReference type="Pfam" id="PF00962"/>
    </source>
</evidence>
<proteinExistence type="inferred from homology"/>
<keyword evidence="10" id="KW-1185">Reference proteome</keyword>
<dbReference type="InterPro" id="IPR032466">
    <property type="entry name" value="Metal_Hydrolase"/>
</dbReference>
<feature type="binding site" evidence="7">
    <location>
        <position position="220"/>
    </location>
    <ligand>
        <name>Zn(2+)</name>
        <dbReference type="ChEBI" id="CHEBI:29105"/>
        <note>catalytic</note>
    </ligand>
</feature>
<sequence length="362" mass="40142">MCQGRMHEFLKALPKCEHHMHLEGSLEPDLLFELAARNNITLPQDDASFASPAALVARYRRFTSLDDFLHYYFIGMTVLRTAADFEALASAYFARVAARVHAPAHAHANDGGVVHAEVFFDPQAHTSRGVDYATVVAGFSAALARARADLGISCALIVCVLRHLPPEDGLEMYRRAIPDLQAGDFVTGLGLSSTELGNPPAKYRDIFADAETRGFHRTAHAGEEADVTYMAAAVHELHVTRVDHGIKLVEDENVLAEFVAKGIMVTMCPLSNVELRCVKRVADLPVRRYLDAGVKFSINSDDPAYFGGYILDNYCAVQEAFGLRTAEWERIVRHSIEGSWCSSERKAEITRLLEDVMVKYRD</sequence>
<feature type="site" description="Important for catalytic activity" evidence="7">
    <location>
        <position position="244"/>
    </location>
</feature>
<protein>
    <recommendedName>
        <fullName evidence="7">Adenine deaminase</fullName>
        <shortName evidence="7">ADE</shortName>
        <ecNumber evidence="7">3.5.4.2</ecNumber>
    </recommendedName>
    <alternativeName>
        <fullName evidence="7">Adenine aminohydrolase</fullName>
        <shortName evidence="7">AAH</shortName>
    </alternativeName>
</protein>
<keyword evidence="4 7" id="KW-0862">Zinc</keyword>
<dbReference type="Proteomes" id="UP000094526">
    <property type="component" value="Unassembled WGS sequence"/>
</dbReference>
<dbReference type="InterPro" id="IPR001365">
    <property type="entry name" value="A_deaminase_dom"/>
</dbReference>
<dbReference type="GO" id="GO:0005634">
    <property type="term" value="C:nucleus"/>
    <property type="evidence" value="ECO:0007669"/>
    <property type="project" value="UniProtKB-SubCell"/>
</dbReference>
<name>A0A1C1CMS9_9EURO</name>
<dbReference type="STRING" id="86049.A0A1C1CMS9"/>
<comment type="cofactor">
    <cofactor evidence="7">
        <name>Zn(2+)</name>
        <dbReference type="ChEBI" id="CHEBI:29105"/>
    </cofactor>
    <text evidence="7">Binds 1 zinc ion per subunit.</text>
</comment>
<evidence type="ECO:0000256" key="7">
    <source>
        <dbReference type="HAMAP-Rule" id="MF_03145"/>
    </source>
</evidence>
<evidence type="ECO:0000256" key="6">
    <source>
        <dbReference type="ARBA" id="ARBA00023242"/>
    </source>
</evidence>
<dbReference type="NCBIfam" id="TIGR01430">
    <property type="entry name" value="aden_deam"/>
    <property type="match status" value="1"/>
</dbReference>
<evidence type="ECO:0000256" key="5">
    <source>
        <dbReference type="ARBA" id="ARBA00023080"/>
    </source>
</evidence>
<reference evidence="10" key="1">
    <citation type="submission" date="2015-07" db="EMBL/GenBank/DDBJ databases">
        <authorList>
            <person name="Teixeira M.M."/>
            <person name="Souza R.C."/>
            <person name="Almeida L.G."/>
            <person name="Vicente V.A."/>
            <person name="de Hoog S."/>
            <person name="Bocca A.L."/>
            <person name="de Almeida S.R."/>
            <person name="Vasconcelos A.T."/>
            <person name="Felipe M.S."/>
        </authorList>
    </citation>
    <scope>NUCLEOTIDE SEQUENCE [LARGE SCALE GENOMIC DNA]</scope>
    <source>
        <strain evidence="10">KSF</strain>
    </source>
</reference>
<dbReference type="GO" id="GO:0008270">
    <property type="term" value="F:zinc ion binding"/>
    <property type="evidence" value="ECO:0007669"/>
    <property type="project" value="UniProtKB-UniRule"/>
</dbReference>
<dbReference type="HAMAP" id="MF_01962">
    <property type="entry name" value="Adenine_deaminase"/>
    <property type="match status" value="1"/>
</dbReference>
<dbReference type="OrthoDB" id="272271at2759"/>
<keyword evidence="3 7" id="KW-0378">Hydrolase</keyword>
<feature type="domain" description="Adenosine deaminase" evidence="8">
    <location>
        <begin position="14"/>
        <end position="353"/>
    </location>
</feature>
<evidence type="ECO:0000313" key="9">
    <source>
        <dbReference type="EMBL" id="OCT49807.1"/>
    </source>
</evidence>
<feature type="active site" description="Proton donor" evidence="7">
    <location>
        <position position="223"/>
    </location>
</feature>
<dbReference type="PROSITE" id="PS00485">
    <property type="entry name" value="A_DEAMINASE"/>
    <property type="match status" value="1"/>
</dbReference>
<dbReference type="InterPro" id="IPR028892">
    <property type="entry name" value="ADE"/>
</dbReference>
<dbReference type="eggNOG" id="KOG1097">
    <property type="taxonomic scope" value="Eukaryota"/>
</dbReference>
<keyword evidence="1 7" id="KW-0963">Cytoplasm</keyword>
<keyword evidence="2 7" id="KW-0479">Metal-binding</keyword>
<dbReference type="VEuPathDB" id="FungiDB:CLCR_07087"/>
<comment type="function">
    <text evidence="7">Catalyzes the hydrolytic deamination of adenine to hypoxanthine. Plays an important role in the purine salvage pathway and in nitrogen catabolism.</text>
</comment>